<name>A0A5Q2TKV4_9BACI</name>
<dbReference type="RefSeq" id="WP_153791257.1">
    <property type="nucleotide sequence ID" value="NZ_CP045915.1"/>
</dbReference>
<proteinExistence type="predicted"/>
<accession>A0A5Q2TKV4</accession>
<feature type="region of interest" description="Disordered" evidence="1">
    <location>
        <begin position="1"/>
        <end position="22"/>
    </location>
</feature>
<protein>
    <recommendedName>
        <fullName evidence="4">Flagellar hook-length control protein-like C-terminal domain-containing protein</fullName>
    </recommendedName>
</protein>
<dbReference type="Proteomes" id="UP000339690">
    <property type="component" value="Chromosome"/>
</dbReference>
<dbReference type="KEGG" id="grc:GI584_10980"/>
<sequence>MRNIPSFSNVSRSENPGMNVTQNALKPGQMLTGKVLELYPNQRAAIQLGGSQVVAQLETALSSKQNYLFQVTSVGDVIRLKKISDSPLQNNRPVSDQIMQQLGLTNNRQLKTFIQQLVSQNIPFTYKDGQALAKLLEQFGGNSTNRELLAAMTKQNFPLTEQVFRSLQAIQSSQLGTQIKQLQQHLAQFNQSNTLTLISQLQQQLSLFSSASPSQAHSMLQQFVHTNQSALEQVLSKAIPDQLSSLQQLTNGGRLTNNQTQDFTQQLNQLLKQQSPFQQGARQAFQTFLQRFGQIIEQGSVTNTFKNVVQQQPFFQKIVQAMSRQDQQMVQQWLQQSSQTNGNQERQVFSILQQMNVQQLSQPDQNLVRSLLLHVNATSLSSLPVKDQFLHMIKHFAQTSGIQDEAQLAQAIRSNVTTHSTSQLLQSMMTGMTQQDRQVMQQWIAQSQPTTAQNQHVVDMIQRINLQQIPQSEQSLVRQVQLSLEASAQIVNKEQFLQMVHQATHQGEQTSIQTREMEYSLKQTLLLANQQNPDTANNQMQRLIQSLTGMQLNMVQNEQAITQQSFQIPGERFGLAKDIRMQFEGKKRQNSEEIDPAFCRVLFHLDLHTLGETMITMSIQKRIVHISVYNDQQDIKSIMDSFTPLLKEKLSDLNYQLSSVTQKTLSDKEKHAMNSGHTAYKPMKREGIDFRI</sequence>
<evidence type="ECO:0000313" key="3">
    <source>
        <dbReference type="Proteomes" id="UP000339690"/>
    </source>
</evidence>
<reference evidence="2 3" key="1">
    <citation type="submission" date="2019-11" db="EMBL/GenBank/DDBJ databases">
        <title>Gracilibacillus salitolerans sp. nov., a moderate halophile isolated from a saline soil in northwest China.</title>
        <authorList>
            <person name="Gan L."/>
        </authorList>
    </citation>
    <scope>NUCLEOTIDE SEQUENCE [LARGE SCALE GENOMIC DNA]</scope>
    <source>
        <strain evidence="2 3">SCU50</strain>
    </source>
</reference>
<evidence type="ECO:0000256" key="1">
    <source>
        <dbReference type="SAM" id="MobiDB-lite"/>
    </source>
</evidence>
<dbReference type="EMBL" id="CP045915">
    <property type="protein sequence ID" value="QGH34520.1"/>
    <property type="molecule type" value="Genomic_DNA"/>
</dbReference>
<evidence type="ECO:0000313" key="2">
    <source>
        <dbReference type="EMBL" id="QGH34520.1"/>
    </source>
</evidence>
<evidence type="ECO:0008006" key="4">
    <source>
        <dbReference type="Google" id="ProtNLM"/>
    </source>
</evidence>
<keyword evidence="3" id="KW-1185">Reference proteome</keyword>
<gene>
    <name evidence="2" type="ORF">GI584_10980</name>
</gene>
<dbReference type="AlphaFoldDB" id="A0A5Q2TKV4"/>
<organism evidence="2 3">
    <name type="scientific">Gracilibacillus salitolerans</name>
    <dbReference type="NCBI Taxonomy" id="2663022"/>
    <lineage>
        <taxon>Bacteria</taxon>
        <taxon>Bacillati</taxon>
        <taxon>Bacillota</taxon>
        <taxon>Bacilli</taxon>
        <taxon>Bacillales</taxon>
        <taxon>Bacillaceae</taxon>
        <taxon>Gracilibacillus</taxon>
    </lineage>
</organism>